<organism evidence="2 3">
    <name type="scientific">Pseudomonas hamedanensis</name>
    <dbReference type="NCBI Taxonomy" id="2745504"/>
    <lineage>
        <taxon>Bacteria</taxon>
        <taxon>Pseudomonadati</taxon>
        <taxon>Pseudomonadota</taxon>
        <taxon>Gammaproteobacteria</taxon>
        <taxon>Pseudomonadales</taxon>
        <taxon>Pseudomonadaceae</taxon>
        <taxon>Pseudomonas</taxon>
    </lineage>
</organism>
<sequence length="554" mass="62526">MTIDTSFWVRNYRGFKEDGAGFLVIKPVNVIVGKNNIGKSSLIAAVDHMFREHGTEDEIGESIEFGAVLAEAELLPYFSNNTAGGDLPNNHWRGHGQNFIGKRVVWRELGKDVEVLSVEGYEESLLTGERSRIGKVVAASKRRSFRHVRLDADRDLVKEPYTHEFTLKSNGEGATNIVQSYINSSNLDRDLIQVRLLTALNVIFTPDAVFSEMVVQHHFDTDTWEIYLGEEGKGLVPLSASGSGLKTVILTLLNLLVRPDFEKKDIANYIFSFEELENNLHPSLQRNLFSFLLDYAQSKDCHIFLTTHSQVAIDLFHGENDAQILHVKKQNGDVLGLILDDLNRGYSILDDLGAKASDILQANGIIWVEGPSDRIYLNKFIDLWGGGAYKEGHHYQFIYYGGSVLAHIDASTPEADLQEAVSAIKINRNFIFACDSDRKNKNGKLKSRVTELLSNVASDRGYVWVTRCREIENYIPKESFELVYGKSGLPQIGEYEYVQDYLRSNNLSRAAEFTDKHHKAVKFSEAFSKENLSFRPELATEMTAIINRLMIWNS</sequence>
<keyword evidence="2" id="KW-0547">Nucleotide-binding</keyword>
<reference evidence="2 3" key="2">
    <citation type="journal article" date="2021" name="Microorganisms">
        <title>The Ever-Expanding Pseudomonas Genus: Description of 43 New Species and Partition of the Pseudomonas putida Group.</title>
        <authorList>
            <person name="Girard L."/>
            <person name="Lood C."/>
            <person name="Hofte M."/>
            <person name="Vandamme P."/>
            <person name="Rokni-Zadeh H."/>
            <person name="van Noort V."/>
            <person name="Lavigne R."/>
            <person name="De Mot R."/>
        </authorList>
    </citation>
    <scope>NUCLEOTIDE SEQUENCE [LARGE SCALE GENOMIC DNA]</scope>
    <source>
        <strain evidence="2 3">SWRI65</strain>
    </source>
</reference>
<dbReference type="InterPro" id="IPR041685">
    <property type="entry name" value="AAA_GajA/Old/RecF-like"/>
</dbReference>
<dbReference type="SUPFAM" id="SSF52540">
    <property type="entry name" value="P-loop containing nucleoside triphosphate hydrolases"/>
    <property type="match status" value="1"/>
</dbReference>
<feature type="domain" description="Endonuclease GajA/Old nuclease/RecF-like AAA" evidence="1">
    <location>
        <begin position="232"/>
        <end position="310"/>
    </location>
</feature>
<evidence type="ECO:0000259" key="1">
    <source>
        <dbReference type="Pfam" id="PF13175"/>
    </source>
</evidence>
<gene>
    <name evidence="2" type="ORF">HU739_013620</name>
</gene>
<dbReference type="InterPro" id="IPR027417">
    <property type="entry name" value="P-loop_NTPase"/>
</dbReference>
<protein>
    <submittedName>
        <fullName evidence="2">ATP-binding protein</fullName>
    </submittedName>
</protein>
<proteinExistence type="predicted"/>
<dbReference type="PANTHER" id="PTHR43581:SF4">
    <property type="entry name" value="ATP_GTP PHOSPHATASE"/>
    <property type="match status" value="1"/>
</dbReference>
<dbReference type="EMBL" id="CP077091">
    <property type="protein sequence ID" value="QXI14974.1"/>
    <property type="molecule type" value="Genomic_DNA"/>
</dbReference>
<dbReference type="RefSeq" id="WP_186547331.1">
    <property type="nucleotide sequence ID" value="NZ_CP077091.1"/>
</dbReference>
<dbReference type="KEGG" id="phv:HU739_013620"/>
<dbReference type="AlphaFoldDB" id="A0A9E6TEN9"/>
<evidence type="ECO:0000313" key="2">
    <source>
        <dbReference type="EMBL" id="QXI14974.1"/>
    </source>
</evidence>
<dbReference type="InterPro" id="IPR051396">
    <property type="entry name" value="Bact_Antivir_Def_Nuclease"/>
</dbReference>
<feature type="domain" description="Endonuclease GajA/Old nuclease/RecF-like AAA" evidence="1">
    <location>
        <begin position="6"/>
        <end position="53"/>
    </location>
</feature>
<name>A0A9E6TEN9_9PSED</name>
<dbReference type="Proteomes" id="UP000631521">
    <property type="component" value="Chromosome"/>
</dbReference>
<dbReference type="Pfam" id="PF13175">
    <property type="entry name" value="AAA_15"/>
    <property type="match status" value="2"/>
</dbReference>
<dbReference type="PANTHER" id="PTHR43581">
    <property type="entry name" value="ATP/GTP PHOSPHATASE"/>
    <property type="match status" value="1"/>
</dbReference>
<evidence type="ECO:0000313" key="3">
    <source>
        <dbReference type="Proteomes" id="UP000631521"/>
    </source>
</evidence>
<keyword evidence="2" id="KW-0067">ATP-binding</keyword>
<reference evidence="2 3" key="1">
    <citation type="journal article" date="2020" name="Microorganisms">
        <title>Reliable Identification of Environmental Pseudomonas Isolates Using the rpoD Gene.</title>
        <authorList>
            <consortium name="The Broad Institute Genome Sequencing Platform"/>
            <person name="Girard L."/>
            <person name="Lood C."/>
            <person name="Rokni-Zadeh H."/>
            <person name="van Noort V."/>
            <person name="Lavigne R."/>
            <person name="De Mot R."/>
        </authorList>
    </citation>
    <scope>NUCLEOTIDE SEQUENCE [LARGE SCALE GENOMIC DNA]</scope>
    <source>
        <strain evidence="2 3">SWRI65</strain>
    </source>
</reference>
<accession>A0A9E6TEN9</accession>
<dbReference type="Gene3D" id="3.40.50.300">
    <property type="entry name" value="P-loop containing nucleotide triphosphate hydrolases"/>
    <property type="match status" value="1"/>
</dbReference>
<dbReference type="GO" id="GO:0005524">
    <property type="term" value="F:ATP binding"/>
    <property type="evidence" value="ECO:0007669"/>
    <property type="project" value="UniProtKB-KW"/>
</dbReference>
<keyword evidence="3" id="KW-1185">Reference proteome</keyword>